<dbReference type="EMBL" id="CAJVPZ010048524">
    <property type="protein sequence ID" value="CAG8774272.1"/>
    <property type="molecule type" value="Genomic_DNA"/>
</dbReference>
<sequence length="67" mass="7807">MAPIPEFLNQYIIKSKEKLNKSNYKIFCKACVEALGEDKGKQNCFPNKTDRVILHLKRCENFNNKTT</sequence>
<dbReference type="Proteomes" id="UP000789396">
    <property type="component" value="Unassembled WGS sequence"/>
</dbReference>
<feature type="non-terminal residue" evidence="1">
    <location>
        <position position="67"/>
    </location>
</feature>
<evidence type="ECO:0000313" key="2">
    <source>
        <dbReference type="Proteomes" id="UP000789396"/>
    </source>
</evidence>
<organism evidence="1 2">
    <name type="scientific">Racocetra fulgida</name>
    <dbReference type="NCBI Taxonomy" id="60492"/>
    <lineage>
        <taxon>Eukaryota</taxon>
        <taxon>Fungi</taxon>
        <taxon>Fungi incertae sedis</taxon>
        <taxon>Mucoromycota</taxon>
        <taxon>Glomeromycotina</taxon>
        <taxon>Glomeromycetes</taxon>
        <taxon>Diversisporales</taxon>
        <taxon>Gigasporaceae</taxon>
        <taxon>Racocetra</taxon>
    </lineage>
</organism>
<evidence type="ECO:0000313" key="1">
    <source>
        <dbReference type="EMBL" id="CAG8774272.1"/>
    </source>
</evidence>
<dbReference type="OrthoDB" id="2390634at2759"/>
<comment type="caution">
    <text evidence="1">The sequence shown here is derived from an EMBL/GenBank/DDBJ whole genome shotgun (WGS) entry which is preliminary data.</text>
</comment>
<name>A0A9N9JE09_9GLOM</name>
<protein>
    <submittedName>
        <fullName evidence="1">2024_t:CDS:1</fullName>
    </submittedName>
</protein>
<gene>
    <name evidence="1" type="ORF">RFULGI_LOCUS15301</name>
</gene>
<reference evidence="1" key="1">
    <citation type="submission" date="2021-06" db="EMBL/GenBank/DDBJ databases">
        <authorList>
            <person name="Kallberg Y."/>
            <person name="Tangrot J."/>
            <person name="Rosling A."/>
        </authorList>
    </citation>
    <scope>NUCLEOTIDE SEQUENCE</scope>
    <source>
        <strain evidence="1">IN212</strain>
    </source>
</reference>
<dbReference type="AlphaFoldDB" id="A0A9N9JE09"/>
<proteinExistence type="predicted"/>
<keyword evidence="2" id="KW-1185">Reference proteome</keyword>
<accession>A0A9N9JE09</accession>